<dbReference type="GO" id="GO:0030638">
    <property type="term" value="P:polyketide metabolic process"/>
    <property type="evidence" value="ECO:0007669"/>
    <property type="project" value="InterPro"/>
</dbReference>
<dbReference type="InterPro" id="IPR032710">
    <property type="entry name" value="NTF2-like_dom_sf"/>
</dbReference>
<comment type="caution">
    <text evidence="1">The sequence shown here is derived from an EMBL/GenBank/DDBJ whole genome shotgun (WGS) entry which is preliminary data.</text>
</comment>
<dbReference type="PANTHER" id="PTHR38436">
    <property type="entry name" value="POLYKETIDE CYCLASE SNOAL-LIKE DOMAIN"/>
    <property type="match status" value="1"/>
</dbReference>
<sequence length="151" mass="16949">MLTNKENVLKLYAAFDRGEFELVRSMMSTDFIAHLVGMPAPLDREAFIQFGSEFRTAFPDGYHQFDEVIVEDNRVVTIGKFRGTHLGKFQGLPATGKSVEIEVTHIDKLIDDRIVYHWGQGNQAGMMQQLGIVFVPGLSLIAAAIRHQIRG</sequence>
<dbReference type="EMBL" id="PVWO01000004">
    <property type="protein sequence ID" value="PSB59501.1"/>
    <property type="molecule type" value="Genomic_DNA"/>
</dbReference>
<organism evidence="1 2">
    <name type="scientific">Chamaesiphon polymorphus CCALA 037</name>
    <dbReference type="NCBI Taxonomy" id="2107692"/>
    <lineage>
        <taxon>Bacteria</taxon>
        <taxon>Bacillati</taxon>
        <taxon>Cyanobacteriota</taxon>
        <taxon>Cyanophyceae</taxon>
        <taxon>Gomontiellales</taxon>
        <taxon>Chamaesiphonaceae</taxon>
        <taxon>Chamaesiphon</taxon>
    </lineage>
</organism>
<dbReference type="RefSeq" id="WP_106299355.1">
    <property type="nucleotide sequence ID" value="NZ_PVWO01000004.1"/>
</dbReference>
<dbReference type="Pfam" id="PF07366">
    <property type="entry name" value="SnoaL"/>
    <property type="match status" value="1"/>
</dbReference>
<dbReference type="AlphaFoldDB" id="A0A2T1GNS5"/>
<evidence type="ECO:0000313" key="2">
    <source>
        <dbReference type="Proteomes" id="UP000238937"/>
    </source>
</evidence>
<dbReference type="Gene3D" id="3.10.450.50">
    <property type="match status" value="1"/>
</dbReference>
<proteinExistence type="predicted"/>
<protein>
    <submittedName>
        <fullName evidence="1">Ester cyclase</fullName>
    </submittedName>
</protein>
<reference evidence="1 2" key="1">
    <citation type="submission" date="2018-03" db="EMBL/GenBank/DDBJ databases">
        <title>The ancient ancestry and fast evolution of plastids.</title>
        <authorList>
            <person name="Moore K.R."/>
            <person name="Magnabosco C."/>
            <person name="Momper L."/>
            <person name="Gold D.A."/>
            <person name="Bosak T."/>
            <person name="Fournier G.P."/>
        </authorList>
    </citation>
    <scope>NUCLEOTIDE SEQUENCE [LARGE SCALE GENOMIC DNA]</scope>
    <source>
        <strain evidence="1 2">CCALA 037</strain>
    </source>
</reference>
<dbReference type="OrthoDB" id="9182871at2"/>
<gene>
    <name evidence="1" type="ORF">C7B77_00465</name>
</gene>
<dbReference type="SUPFAM" id="SSF54427">
    <property type="entry name" value="NTF2-like"/>
    <property type="match status" value="1"/>
</dbReference>
<evidence type="ECO:0000313" key="1">
    <source>
        <dbReference type="EMBL" id="PSB59501.1"/>
    </source>
</evidence>
<name>A0A2T1GNS5_9CYAN</name>
<accession>A0A2T1GNS5</accession>
<keyword evidence="2" id="KW-1185">Reference proteome</keyword>
<dbReference type="Proteomes" id="UP000238937">
    <property type="component" value="Unassembled WGS sequence"/>
</dbReference>
<dbReference type="PANTHER" id="PTHR38436:SF1">
    <property type="entry name" value="ESTER CYCLASE"/>
    <property type="match status" value="1"/>
</dbReference>
<dbReference type="InterPro" id="IPR009959">
    <property type="entry name" value="Cyclase_SnoaL-like"/>
</dbReference>